<dbReference type="Proteomes" id="UP001196413">
    <property type="component" value="Unassembled WGS sequence"/>
</dbReference>
<sequence>MYSKLLSTLLGRHKSQCKSQPGPASETTTVTTTTTTANGSHLAADGGRSGGSMTTTTTTFPSSYNHYRQLATPSYWMTAN</sequence>
<evidence type="ECO:0000313" key="2">
    <source>
        <dbReference type="EMBL" id="KAJ1371705.1"/>
    </source>
</evidence>
<keyword evidence="3" id="KW-1185">Reference proteome</keyword>
<reference evidence="2" key="1">
    <citation type="submission" date="2021-06" db="EMBL/GenBank/DDBJ databases">
        <title>Parelaphostrongylus tenuis whole genome reference sequence.</title>
        <authorList>
            <person name="Garwood T.J."/>
            <person name="Larsen P.A."/>
            <person name="Fountain-Jones N.M."/>
            <person name="Garbe J.R."/>
            <person name="Macchietto M.G."/>
            <person name="Kania S.A."/>
            <person name="Gerhold R.W."/>
            <person name="Richards J.E."/>
            <person name="Wolf T.M."/>
        </authorList>
    </citation>
    <scope>NUCLEOTIDE SEQUENCE</scope>
    <source>
        <strain evidence="2">MNPRO001-30</strain>
        <tissue evidence="2">Meninges</tissue>
    </source>
</reference>
<dbReference type="EMBL" id="JAHQIW010007029">
    <property type="protein sequence ID" value="KAJ1371705.1"/>
    <property type="molecule type" value="Genomic_DNA"/>
</dbReference>
<organism evidence="2 3">
    <name type="scientific">Parelaphostrongylus tenuis</name>
    <name type="common">Meningeal worm</name>
    <dbReference type="NCBI Taxonomy" id="148309"/>
    <lineage>
        <taxon>Eukaryota</taxon>
        <taxon>Metazoa</taxon>
        <taxon>Ecdysozoa</taxon>
        <taxon>Nematoda</taxon>
        <taxon>Chromadorea</taxon>
        <taxon>Rhabditida</taxon>
        <taxon>Rhabditina</taxon>
        <taxon>Rhabditomorpha</taxon>
        <taxon>Strongyloidea</taxon>
        <taxon>Metastrongylidae</taxon>
        <taxon>Parelaphostrongylus</taxon>
    </lineage>
</organism>
<accession>A0AAD5WJ42</accession>
<dbReference type="AlphaFoldDB" id="A0AAD5WJ42"/>
<evidence type="ECO:0000313" key="3">
    <source>
        <dbReference type="Proteomes" id="UP001196413"/>
    </source>
</evidence>
<name>A0AAD5WJ42_PARTN</name>
<feature type="region of interest" description="Disordered" evidence="1">
    <location>
        <begin position="12"/>
        <end position="60"/>
    </location>
</feature>
<protein>
    <submittedName>
        <fullName evidence="2">Uncharacterized protein</fullName>
    </submittedName>
</protein>
<comment type="caution">
    <text evidence="2">The sequence shown here is derived from an EMBL/GenBank/DDBJ whole genome shotgun (WGS) entry which is preliminary data.</text>
</comment>
<feature type="compositionally biased region" description="Low complexity" evidence="1">
    <location>
        <begin position="27"/>
        <end position="36"/>
    </location>
</feature>
<gene>
    <name evidence="2" type="ORF">KIN20_033693</name>
</gene>
<evidence type="ECO:0000256" key="1">
    <source>
        <dbReference type="SAM" id="MobiDB-lite"/>
    </source>
</evidence>
<proteinExistence type="predicted"/>